<evidence type="ECO:0000313" key="4">
    <source>
        <dbReference type="Proteomes" id="UP000447873"/>
    </source>
</evidence>
<dbReference type="Proteomes" id="UP000490939">
    <property type="component" value="Unassembled WGS sequence"/>
</dbReference>
<gene>
    <name evidence="3" type="ORF">EG327_002725</name>
    <name evidence="2" type="ORF">EG328_010794</name>
</gene>
<protein>
    <submittedName>
        <fullName evidence="2">Uncharacterized protein</fullName>
    </submittedName>
</protein>
<evidence type="ECO:0000313" key="3">
    <source>
        <dbReference type="EMBL" id="KAE9989417.1"/>
    </source>
</evidence>
<accession>A0A8H3YMZ7</accession>
<name>A0A8H3YMZ7_VENIN</name>
<feature type="chain" id="PRO_5044690988" evidence="1">
    <location>
        <begin position="18"/>
        <end position="76"/>
    </location>
</feature>
<dbReference type="EMBL" id="WNWR01000188">
    <property type="protein sequence ID" value="KAE9989417.1"/>
    <property type="molecule type" value="Genomic_DNA"/>
</dbReference>
<sequence>MKFLILNLLTLAASVIAKTGPGAAVHAGNRHQGPISEVEAPVPRVLVPACGSVGAPACPPEEQIAPEIKAATTTTT</sequence>
<proteinExistence type="predicted"/>
<comment type="caution">
    <text evidence="2">The sequence shown here is derived from an EMBL/GenBank/DDBJ whole genome shotgun (WGS) entry which is preliminary data.</text>
</comment>
<evidence type="ECO:0000313" key="5">
    <source>
        <dbReference type="Proteomes" id="UP000490939"/>
    </source>
</evidence>
<reference evidence="2 4" key="1">
    <citation type="submission" date="2018-12" db="EMBL/GenBank/DDBJ databases">
        <title>Venturia inaequalis Genome Resource.</title>
        <authorList>
            <person name="Lichtner F.J."/>
        </authorList>
    </citation>
    <scope>NUCLEOTIDE SEQUENCE [LARGE SCALE GENOMIC DNA]</scope>
    <source>
        <strain evidence="2 4">120213</strain>
        <strain evidence="3 5">DMI_063113</strain>
    </source>
</reference>
<organism evidence="2 4">
    <name type="scientific">Venturia inaequalis</name>
    <name type="common">Apple scab fungus</name>
    <dbReference type="NCBI Taxonomy" id="5025"/>
    <lineage>
        <taxon>Eukaryota</taxon>
        <taxon>Fungi</taxon>
        <taxon>Dikarya</taxon>
        <taxon>Ascomycota</taxon>
        <taxon>Pezizomycotina</taxon>
        <taxon>Dothideomycetes</taxon>
        <taxon>Pleosporomycetidae</taxon>
        <taxon>Venturiales</taxon>
        <taxon>Venturiaceae</taxon>
        <taxon>Venturia</taxon>
    </lineage>
</organism>
<dbReference type="EMBL" id="WNWS01000737">
    <property type="protein sequence ID" value="KAE9964092.1"/>
    <property type="molecule type" value="Genomic_DNA"/>
</dbReference>
<evidence type="ECO:0000256" key="1">
    <source>
        <dbReference type="SAM" id="SignalP"/>
    </source>
</evidence>
<dbReference type="Proteomes" id="UP000447873">
    <property type="component" value="Unassembled WGS sequence"/>
</dbReference>
<keyword evidence="5" id="KW-1185">Reference proteome</keyword>
<evidence type="ECO:0000313" key="2">
    <source>
        <dbReference type="EMBL" id="KAE9964092.1"/>
    </source>
</evidence>
<feature type="signal peptide" evidence="1">
    <location>
        <begin position="1"/>
        <end position="17"/>
    </location>
</feature>
<dbReference type="AlphaFoldDB" id="A0A8H3YMZ7"/>
<keyword evidence="1" id="KW-0732">Signal</keyword>